<feature type="domain" description="Mandelate racemase/muconate lactonizing enzyme C-terminal" evidence="2">
    <location>
        <begin position="120"/>
        <end position="228"/>
    </location>
</feature>
<dbReference type="PANTHER" id="PTHR48080:SF2">
    <property type="entry name" value="D-GALACTONATE DEHYDRATASE"/>
    <property type="match status" value="1"/>
</dbReference>
<reference evidence="3 4" key="1">
    <citation type="submission" date="2017-03" db="EMBL/GenBank/DDBJ databases">
        <authorList>
            <person name="Afonso C.L."/>
            <person name="Miller P.J."/>
            <person name="Scott M.A."/>
            <person name="Spackman E."/>
            <person name="Goraichik I."/>
            <person name="Dimitrov K.M."/>
            <person name="Suarez D.L."/>
            <person name="Swayne D.E."/>
        </authorList>
    </citation>
    <scope>NUCLEOTIDE SEQUENCE [LARGE SCALE GENOMIC DNA]</scope>
    <source>
        <strain evidence="3 4">CECT 7066</strain>
    </source>
</reference>
<evidence type="ECO:0000313" key="3">
    <source>
        <dbReference type="EMBL" id="SLN69917.1"/>
    </source>
</evidence>
<dbReference type="SUPFAM" id="SSF51604">
    <property type="entry name" value="Enolase C-terminal domain-like"/>
    <property type="match status" value="1"/>
</dbReference>
<gene>
    <name evidence="3" type="primary">dgoD_2</name>
    <name evidence="3" type="ORF">PAM7066_03551</name>
</gene>
<dbReference type="Pfam" id="PF13378">
    <property type="entry name" value="MR_MLE_C"/>
    <property type="match status" value="1"/>
</dbReference>
<dbReference type="Pfam" id="PF02746">
    <property type="entry name" value="MR_MLE_N"/>
    <property type="match status" value="1"/>
</dbReference>
<dbReference type="InterPro" id="IPR013342">
    <property type="entry name" value="Mandelate_racemase_C"/>
</dbReference>
<dbReference type="InterPro" id="IPR036849">
    <property type="entry name" value="Enolase-like_C_sf"/>
</dbReference>
<dbReference type="InterPro" id="IPR029017">
    <property type="entry name" value="Enolase-like_N"/>
</dbReference>
<proteinExistence type="predicted"/>
<dbReference type="STRING" id="315423.SAMN04488020_11749"/>
<dbReference type="InterPro" id="IPR029065">
    <property type="entry name" value="Enolase_C-like"/>
</dbReference>
<dbReference type="SMART" id="SM00922">
    <property type="entry name" value="MR_MLE"/>
    <property type="match status" value="1"/>
</dbReference>
<accession>A0A1Y5TR43</accession>
<dbReference type="SUPFAM" id="SSF54826">
    <property type="entry name" value="Enolase N-terminal domain-like"/>
    <property type="match status" value="1"/>
</dbReference>
<dbReference type="InterPro" id="IPR013341">
    <property type="entry name" value="Mandelate_racemase_N_dom"/>
</dbReference>
<dbReference type="GO" id="GO:0008869">
    <property type="term" value="F:galactonate dehydratase activity"/>
    <property type="evidence" value="ECO:0007669"/>
    <property type="project" value="UniProtKB-EC"/>
</dbReference>
<evidence type="ECO:0000259" key="2">
    <source>
        <dbReference type="SMART" id="SM00922"/>
    </source>
</evidence>
<keyword evidence="4" id="KW-1185">Reference proteome</keyword>
<dbReference type="EC" id="4.2.1.6" evidence="3"/>
<dbReference type="SFLD" id="SFLDS00001">
    <property type="entry name" value="Enolase"/>
    <property type="match status" value="1"/>
</dbReference>
<dbReference type="Gene3D" id="3.30.390.10">
    <property type="entry name" value="Enolase-like, N-terminal domain"/>
    <property type="match status" value="1"/>
</dbReference>
<name>A0A1Y5TR43_9RHOB</name>
<dbReference type="Gene3D" id="3.20.20.120">
    <property type="entry name" value="Enolase-like C-terminal domain"/>
    <property type="match status" value="1"/>
</dbReference>
<dbReference type="EMBL" id="FWFV01000016">
    <property type="protein sequence ID" value="SLN69917.1"/>
    <property type="molecule type" value="Genomic_DNA"/>
</dbReference>
<protein>
    <submittedName>
        <fullName evidence="3">D-galactonate dehydratase</fullName>
        <ecNumber evidence="3">4.2.1.6</ecNumber>
    </submittedName>
</protein>
<dbReference type="InterPro" id="IPR034593">
    <property type="entry name" value="DgoD-like"/>
</dbReference>
<organism evidence="3 4">
    <name type="scientific">Palleronia marisminoris</name>
    <dbReference type="NCBI Taxonomy" id="315423"/>
    <lineage>
        <taxon>Bacteria</taxon>
        <taxon>Pseudomonadati</taxon>
        <taxon>Pseudomonadota</taxon>
        <taxon>Alphaproteobacteria</taxon>
        <taxon>Rhodobacterales</taxon>
        <taxon>Roseobacteraceae</taxon>
        <taxon>Palleronia</taxon>
    </lineage>
</organism>
<keyword evidence="1 3" id="KW-0456">Lyase</keyword>
<dbReference type="CDD" id="cd03316">
    <property type="entry name" value="MR_like"/>
    <property type="match status" value="1"/>
</dbReference>
<dbReference type="InterPro" id="IPR034623">
    <property type="entry name" value="Galactarate_dehydratase_3"/>
</dbReference>
<sequence>MTRVDDRPRLIVAVDTTDGITGWGEAYNHGPDRALPPVLDWLEHQIAGEDPRRVTFIHQKLIQQSRFPPGAIGLAAIAAIDHACWDIAAKAAGVPVFQLLGGNVRDKVEVYCGVYSAPDATQAVEEVQRYHEEGGYRAFKLSPYRRSPHQGRWGELCRVAGDWFGKMRSCLPADFELAFDAHARISEPVRALQLANALAPYDPLFLEEPLRPEHIPAWGALRAQMSIPLATGESLYNRFEFLSLLSARGADIIQPDIAVVGGLTEMRRIADLADAHFVTVMPHNPMGPLATAHNVHFAAAQPNFRMLEYKPPRHAPWAIDPYLPKEGHLELRPDRAGWGIEIDEEALKSDDYIHWERRIEIKRDGSTAYP</sequence>
<dbReference type="Proteomes" id="UP000193870">
    <property type="component" value="Unassembled WGS sequence"/>
</dbReference>
<dbReference type="PANTHER" id="PTHR48080">
    <property type="entry name" value="D-GALACTONATE DEHYDRATASE-RELATED"/>
    <property type="match status" value="1"/>
</dbReference>
<evidence type="ECO:0000256" key="1">
    <source>
        <dbReference type="ARBA" id="ARBA00023239"/>
    </source>
</evidence>
<dbReference type="SFLD" id="SFLDF00563">
    <property type="entry name" value="galactarate_dehydratase_3"/>
    <property type="match status" value="1"/>
</dbReference>
<dbReference type="SFLD" id="SFLDG00179">
    <property type="entry name" value="mandelate_racemase"/>
    <property type="match status" value="1"/>
</dbReference>
<dbReference type="AlphaFoldDB" id="A0A1Y5TR43"/>
<evidence type="ECO:0000313" key="4">
    <source>
        <dbReference type="Proteomes" id="UP000193870"/>
    </source>
</evidence>